<dbReference type="PANTHER" id="PTHR42713:SF3">
    <property type="entry name" value="TRANSCRIPTIONAL REGULATORY PROTEIN HPTR"/>
    <property type="match status" value="1"/>
</dbReference>
<dbReference type="InterPro" id="IPR001789">
    <property type="entry name" value="Sig_transdc_resp-reg_receiver"/>
</dbReference>
<dbReference type="Pfam" id="PF12833">
    <property type="entry name" value="HTH_18"/>
    <property type="match status" value="1"/>
</dbReference>
<comment type="caution">
    <text evidence="11">The sequence shown here is derived from an EMBL/GenBank/DDBJ whole genome shotgun (WGS) entry which is preliminary data.</text>
</comment>
<evidence type="ECO:0000256" key="5">
    <source>
        <dbReference type="ARBA" id="ARBA00023015"/>
    </source>
</evidence>
<dbReference type="InterPro" id="IPR011006">
    <property type="entry name" value="CheY-like_superfamily"/>
</dbReference>
<comment type="subcellular location">
    <subcellularLocation>
        <location evidence="1">Cytoplasm</location>
    </subcellularLocation>
</comment>
<keyword evidence="12" id="KW-1185">Reference proteome</keyword>
<dbReference type="PROSITE" id="PS00041">
    <property type="entry name" value="HTH_ARAC_FAMILY_1"/>
    <property type="match status" value="1"/>
</dbReference>
<feature type="domain" description="HTH araC/xylS-type" evidence="9">
    <location>
        <begin position="424"/>
        <end position="522"/>
    </location>
</feature>
<keyword evidence="6" id="KW-0238">DNA-binding</keyword>
<gene>
    <name evidence="11" type="ORF">J2T15_004991</name>
</gene>
<keyword evidence="5" id="KW-0805">Transcription regulation</keyword>
<feature type="modified residue" description="4-aspartylphosphate" evidence="8">
    <location>
        <position position="55"/>
    </location>
</feature>
<keyword evidence="2" id="KW-0963">Cytoplasm</keyword>
<dbReference type="PRINTS" id="PR00032">
    <property type="entry name" value="HTHARAC"/>
</dbReference>
<dbReference type="PANTHER" id="PTHR42713">
    <property type="entry name" value="HISTIDINE KINASE-RELATED"/>
    <property type="match status" value="1"/>
</dbReference>
<name>A0ABT9UBE4_PAEHA</name>
<evidence type="ECO:0000256" key="6">
    <source>
        <dbReference type="ARBA" id="ARBA00023125"/>
    </source>
</evidence>
<evidence type="ECO:0000256" key="7">
    <source>
        <dbReference type="ARBA" id="ARBA00023163"/>
    </source>
</evidence>
<dbReference type="SMART" id="SM00448">
    <property type="entry name" value="REC"/>
    <property type="match status" value="1"/>
</dbReference>
<keyword evidence="4" id="KW-0902">Two-component regulatory system</keyword>
<dbReference type="RefSeq" id="WP_307207239.1">
    <property type="nucleotide sequence ID" value="NZ_JAUSSU010000011.1"/>
</dbReference>
<protein>
    <submittedName>
        <fullName evidence="11">Two-component system response regulator YesN</fullName>
    </submittedName>
</protein>
<dbReference type="Pfam" id="PF00072">
    <property type="entry name" value="Response_reg"/>
    <property type="match status" value="1"/>
</dbReference>
<evidence type="ECO:0000256" key="1">
    <source>
        <dbReference type="ARBA" id="ARBA00004496"/>
    </source>
</evidence>
<feature type="domain" description="Response regulatory" evidence="10">
    <location>
        <begin position="3"/>
        <end position="120"/>
    </location>
</feature>
<dbReference type="InterPro" id="IPR020449">
    <property type="entry name" value="Tscrpt_reg_AraC-type_HTH"/>
</dbReference>
<dbReference type="EMBL" id="JAUSSU010000011">
    <property type="protein sequence ID" value="MDQ0115524.1"/>
    <property type="molecule type" value="Genomic_DNA"/>
</dbReference>
<evidence type="ECO:0000256" key="2">
    <source>
        <dbReference type="ARBA" id="ARBA00022490"/>
    </source>
</evidence>
<reference evidence="11 12" key="1">
    <citation type="submission" date="2023-07" db="EMBL/GenBank/DDBJ databases">
        <title>Sorghum-associated microbial communities from plants grown in Nebraska, USA.</title>
        <authorList>
            <person name="Schachtman D."/>
        </authorList>
    </citation>
    <scope>NUCLEOTIDE SEQUENCE [LARGE SCALE GENOMIC DNA]</scope>
    <source>
        <strain evidence="11 12">CC482</strain>
    </source>
</reference>
<dbReference type="InterPro" id="IPR009057">
    <property type="entry name" value="Homeodomain-like_sf"/>
</dbReference>
<dbReference type="Gene3D" id="1.10.10.60">
    <property type="entry name" value="Homeodomain-like"/>
    <property type="match status" value="2"/>
</dbReference>
<proteinExistence type="predicted"/>
<dbReference type="Proteomes" id="UP001229346">
    <property type="component" value="Unassembled WGS sequence"/>
</dbReference>
<dbReference type="InterPro" id="IPR051552">
    <property type="entry name" value="HptR"/>
</dbReference>
<dbReference type="InterPro" id="IPR018062">
    <property type="entry name" value="HTH_AraC-typ_CS"/>
</dbReference>
<evidence type="ECO:0000259" key="10">
    <source>
        <dbReference type="PROSITE" id="PS50110"/>
    </source>
</evidence>
<evidence type="ECO:0000313" key="12">
    <source>
        <dbReference type="Proteomes" id="UP001229346"/>
    </source>
</evidence>
<sequence>MYKALIVDDELEIRQGLRLKIDWENLGFHIAGEASNGKEALDFLSNEAVDVVLTDMNMPAMDGMAFLDACREQFPTLRTIVITGYEDFQYAKSAVRNHARDYLLKPVARDELASAVTKVKEELDNERRSQNQESVIRWRLSQYYKEMKEHFIVQLVKEQPELDSFMRHRSRLFELESWHSQGVFFMAAGLRSKQLTDNAQARTPDKFRLPFDILCREIADQFEGNVQAFRDALYPGFMFFVIAEDEEIRASVSRALRDNVAAFMDFELKLGEGQPVTGFERWKSGFLSALAAWNMPDTMDRQAAKPPAGQTVLSENTVKLMERYVVRGETETFRREVGRELEEAFRSSQPAYVKTVFQLYLMLEPIAGEAGIRLEADEQLWLRPDMVLSLDTPDKALRFLTRIADKIIRLTAAESGAEEAKFIQAACHFIEENYMYDLNLTMIAEKFNYNPSYFSEMFKNKVGKTFIQYLNETRMAHAVRLLEDTALGLWDIAELTGFSGASYFSSRFKRMFGASPSEYRQRNNASVKIDSDIPNK</sequence>
<evidence type="ECO:0000256" key="4">
    <source>
        <dbReference type="ARBA" id="ARBA00023012"/>
    </source>
</evidence>
<dbReference type="InterPro" id="IPR018060">
    <property type="entry name" value="HTH_AraC"/>
</dbReference>
<dbReference type="SUPFAM" id="SSF46689">
    <property type="entry name" value="Homeodomain-like"/>
    <property type="match status" value="2"/>
</dbReference>
<accession>A0ABT9UBE4</accession>
<dbReference type="PROSITE" id="PS01124">
    <property type="entry name" value="HTH_ARAC_FAMILY_2"/>
    <property type="match status" value="1"/>
</dbReference>
<keyword evidence="7" id="KW-0804">Transcription</keyword>
<organism evidence="11 12">
    <name type="scientific">Paenibacillus harenae</name>
    <dbReference type="NCBI Taxonomy" id="306543"/>
    <lineage>
        <taxon>Bacteria</taxon>
        <taxon>Bacillati</taxon>
        <taxon>Bacillota</taxon>
        <taxon>Bacilli</taxon>
        <taxon>Bacillales</taxon>
        <taxon>Paenibacillaceae</taxon>
        <taxon>Paenibacillus</taxon>
    </lineage>
</organism>
<dbReference type="SUPFAM" id="SSF52172">
    <property type="entry name" value="CheY-like"/>
    <property type="match status" value="1"/>
</dbReference>
<dbReference type="PROSITE" id="PS50110">
    <property type="entry name" value="RESPONSE_REGULATORY"/>
    <property type="match status" value="1"/>
</dbReference>
<dbReference type="Gene3D" id="3.40.50.2300">
    <property type="match status" value="1"/>
</dbReference>
<evidence type="ECO:0000313" key="11">
    <source>
        <dbReference type="EMBL" id="MDQ0115524.1"/>
    </source>
</evidence>
<keyword evidence="3 8" id="KW-0597">Phosphoprotein</keyword>
<evidence type="ECO:0000256" key="3">
    <source>
        <dbReference type="ARBA" id="ARBA00022553"/>
    </source>
</evidence>
<dbReference type="SMART" id="SM00342">
    <property type="entry name" value="HTH_ARAC"/>
    <property type="match status" value="1"/>
</dbReference>
<evidence type="ECO:0000259" key="9">
    <source>
        <dbReference type="PROSITE" id="PS01124"/>
    </source>
</evidence>
<evidence type="ECO:0000256" key="8">
    <source>
        <dbReference type="PROSITE-ProRule" id="PRU00169"/>
    </source>
</evidence>
<dbReference type="CDD" id="cd17536">
    <property type="entry name" value="REC_YesN-like"/>
    <property type="match status" value="1"/>
</dbReference>